<accession>A0A316HL22</accession>
<dbReference type="AlphaFoldDB" id="A0A316HL22"/>
<proteinExistence type="predicted"/>
<organism evidence="2 3">
    <name type="scientific">Mucilaginibacter oryzae</name>
    <dbReference type="NCBI Taxonomy" id="468058"/>
    <lineage>
        <taxon>Bacteria</taxon>
        <taxon>Pseudomonadati</taxon>
        <taxon>Bacteroidota</taxon>
        <taxon>Sphingobacteriia</taxon>
        <taxon>Sphingobacteriales</taxon>
        <taxon>Sphingobacteriaceae</taxon>
        <taxon>Mucilaginibacter</taxon>
    </lineage>
</organism>
<protein>
    <submittedName>
        <fullName evidence="2">Uncharacterized protein</fullName>
    </submittedName>
</protein>
<feature type="transmembrane region" description="Helical" evidence="1">
    <location>
        <begin position="112"/>
        <end position="131"/>
    </location>
</feature>
<keyword evidence="1" id="KW-0812">Transmembrane</keyword>
<keyword evidence="1" id="KW-1133">Transmembrane helix</keyword>
<sequence length="150" mass="17199">MGTYNSILLYKSFNIPVSFDVATMALLSYNKSEFNIEKTGNSEYKLLSHFSFGVGKMGAKRLEGINLQLQLKAINDTTTEITLESSLRPELIIISIITPFAIWSILNNSTQVPHWIAALFPIAIIWFWLVYRFQEQRLALKTERYLMSLS</sequence>
<evidence type="ECO:0000313" key="2">
    <source>
        <dbReference type="EMBL" id="PWK78915.1"/>
    </source>
</evidence>
<dbReference type="RefSeq" id="WP_022830869.1">
    <property type="nucleotide sequence ID" value="NZ_QGHA01000002.1"/>
</dbReference>
<evidence type="ECO:0000256" key="1">
    <source>
        <dbReference type="SAM" id="Phobius"/>
    </source>
</evidence>
<gene>
    <name evidence="2" type="ORF">LX99_01369</name>
</gene>
<name>A0A316HL22_9SPHI</name>
<reference evidence="2 3" key="1">
    <citation type="submission" date="2018-05" db="EMBL/GenBank/DDBJ databases">
        <title>Genomic Encyclopedia of Archaeal and Bacterial Type Strains, Phase II (KMG-II): from individual species to whole genera.</title>
        <authorList>
            <person name="Goeker M."/>
        </authorList>
    </citation>
    <scope>NUCLEOTIDE SEQUENCE [LARGE SCALE GENOMIC DNA]</scope>
    <source>
        <strain evidence="2 3">DSM 19975</strain>
    </source>
</reference>
<dbReference type="Proteomes" id="UP000245678">
    <property type="component" value="Unassembled WGS sequence"/>
</dbReference>
<evidence type="ECO:0000313" key="3">
    <source>
        <dbReference type="Proteomes" id="UP000245678"/>
    </source>
</evidence>
<keyword evidence="1" id="KW-0472">Membrane</keyword>
<dbReference type="EMBL" id="QGHA01000002">
    <property type="protein sequence ID" value="PWK78915.1"/>
    <property type="molecule type" value="Genomic_DNA"/>
</dbReference>
<comment type="caution">
    <text evidence="2">The sequence shown here is derived from an EMBL/GenBank/DDBJ whole genome shotgun (WGS) entry which is preliminary data.</text>
</comment>
<keyword evidence="3" id="KW-1185">Reference proteome</keyword>